<organism evidence="6 7">
    <name type="scientific">Pseudoxanthobacter soli DSM 19599</name>
    <dbReference type="NCBI Taxonomy" id="1123029"/>
    <lineage>
        <taxon>Bacteria</taxon>
        <taxon>Pseudomonadati</taxon>
        <taxon>Pseudomonadota</taxon>
        <taxon>Alphaproteobacteria</taxon>
        <taxon>Hyphomicrobiales</taxon>
        <taxon>Segnochrobactraceae</taxon>
        <taxon>Pseudoxanthobacter</taxon>
    </lineage>
</organism>
<gene>
    <name evidence="6" type="ORF">SAMN02745172_02817</name>
</gene>
<dbReference type="SUPFAM" id="SSF46785">
    <property type="entry name" value="Winged helix' DNA-binding domain"/>
    <property type="match status" value="1"/>
</dbReference>
<dbReference type="GO" id="GO:0006351">
    <property type="term" value="P:DNA-templated transcription"/>
    <property type="evidence" value="ECO:0007669"/>
    <property type="project" value="TreeGrafter"/>
</dbReference>
<dbReference type="GO" id="GO:0043565">
    <property type="term" value="F:sequence-specific DNA binding"/>
    <property type="evidence" value="ECO:0007669"/>
    <property type="project" value="TreeGrafter"/>
</dbReference>
<dbReference type="InterPro" id="IPR036388">
    <property type="entry name" value="WH-like_DNA-bd_sf"/>
</dbReference>
<evidence type="ECO:0000256" key="2">
    <source>
        <dbReference type="ARBA" id="ARBA00023015"/>
    </source>
</evidence>
<reference evidence="6 7" key="1">
    <citation type="submission" date="2016-12" db="EMBL/GenBank/DDBJ databases">
        <authorList>
            <person name="Song W.-J."/>
            <person name="Kurnit D.M."/>
        </authorList>
    </citation>
    <scope>NUCLEOTIDE SEQUENCE [LARGE SCALE GENOMIC DNA]</scope>
    <source>
        <strain evidence="6 7">DSM 19599</strain>
    </source>
</reference>
<evidence type="ECO:0000313" key="6">
    <source>
        <dbReference type="EMBL" id="SHO66162.1"/>
    </source>
</evidence>
<dbReference type="InterPro" id="IPR058163">
    <property type="entry name" value="LysR-type_TF_proteobact-type"/>
</dbReference>
<dbReference type="CDD" id="cd08474">
    <property type="entry name" value="PBP2_CrgA_like_5"/>
    <property type="match status" value="1"/>
</dbReference>
<dbReference type="SUPFAM" id="SSF53850">
    <property type="entry name" value="Periplasmic binding protein-like II"/>
    <property type="match status" value="1"/>
</dbReference>
<keyword evidence="7" id="KW-1185">Reference proteome</keyword>
<evidence type="ECO:0000313" key="7">
    <source>
        <dbReference type="Proteomes" id="UP000186406"/>
    </source>
</evidence>
<dbReference type="InterPro" id="IPR036390">
    <property type="entry name" value="WH_DNA-bd_sf"/>
</dbReference>
<proteinExistence type="inferred from homology"/>
<dbReference type="PANTHER" id="PTHR30537:SF1">
    <property type="entry name" value="HTH-TYPE TRANSCRIPTIONAL REGULATOR PGRR"/>
    <property type="match status" value="1"/>
</dbReference>
<sequence length="309" mass="33239">MVRRSDLPALVLFAEVTARGSFRGAARALGLSPSAVSHAITGLEDALGVRLLARTTRSLAPTEAGRRLLERLRPALGEIEEAVDAALAEQGRISGLLRLTVSYSVAETVLVPLALGFMEAYPDAVVEIVADDGFVDIVADGFDAGIRFDDGLEQDMVAVRFGGAQRAAVVAAPAYLARRGRPLTPDDLAGHACIGRRFPSGRLYRWEFERDGAECIVDVSGALVLNDSRLMLQAVLGGAGIAYLMEPFVAAHVAEGRLVRLLEDWCPAFSGYCLYYPSRKQMRPVLRAFLDYCAREAATFGAATEAPLR</sequence>
<feature type="domain" description="HTH lysR-type" evidence="5">
    <location>
        <begin position="1"/>
        <end position="62"/>
    </location>
</feature>
<keyword evidence="2" id="KW-0805">Transcription regulation</keyword>
<dbReference type="PROSITE" id="PS50931">
    <property type="entry name" value="HTH_LYSR"/>
    <property type="match status" value="1"/>
</dbReference>
<keyword evidence="4" id="KW-0804">Transcription</keyword>
<dbReference type="GO" id="GO:0003700">
    <property type="term" value="F:DNA-binding transcription factor activity"/>
    <property type="evidence" value="ECO:0007669"/>
    <property type="project" value="InterPro"/>
</dbReference>
<dbReference type="PANTHER" id="PTHR30537">
    <property type="entry name" value="HTH-TYPE TRANSCRIPTIONAL REGULATOR"/>
    <property type="match status" value="1"/>
</dbReference>
<dbReference type="Pfam" id="PF00126">
    <property type="entry name" value="HTH_1"/>
    <property type="match status" value="1"/>
</dbReference>
<evidence type="ECO:0000259" key="5">
    <source>
        <dbReference type="PROSITE" id="PS50931"/>
    </source>
</evidence>
<dbReference type="EMBL" id="FRXO01000005">
    <property type="protein sequence ID" value="SHO66162.1"/>
    <property type="molecule type" value="Genomic_DNA"/>
</dbReference>
<dbReference type="Gene3D" id="3.40.190.290">
    <property type="match status" value="1"/>
</dbReference>
<dbReference type="InterPro" id="IPR000847">
    <property type="entry name" value="LysR_HTH_N"/>
</dbReference>
<protein>
    <submittedName>
        <fullName evidence="6">DNA-binding transcriptional regulator, LysR family</fullName>
    </submittedName>
</protein>
<accession>A0A1M7ZMW3</accession>
<dbReference type="STRING" id="1123029.SAMN02745172_02817"/>
<dbReference type="Gene3D" id="1.10.10.10">
    <property type="entry name" value="Winged helix-like DNA-binding domain superfamily/Winged helix DNA-binding domain"/>
    <property type="match status" value="1"/>
</dbReference>
<keyword evidence="3 6" id="KW-0238">DNA-binding</keyword>
<dbReference type="RefSeq" id="WP_428977651.1">
    <property type="nucleotide sequence ID" value="NZ_FRXO01000005.1"/>
</dbReference>
<name>A0A1M7ZMW3_9HYPH</name>
<dbReference type="Pfam" id="PF03466">
    <property type="entry name" value="LysR_substrate"/>
    <property type="match status" value="1"/>
</dbReference>
<dbReference type="AlphaFoldDB" id="A0A1M7ZMW3"/>
<evidence type="ECO:0000256" key="1">
    <source>
        <dbReference type="ARBA" id="ARBA00009437"/>
    </source>
</evidence>
<dbReference type="InterPro" id="IPR005119">
    <property type="entry name" value="LysR_subst-bd"/>
</dbReference>
<comment type="similarity">
    <text evidence="1">Belongs to the LysR transcriptional regulatory family.</text>
</comment>
<evidence type="ECO:0000256" key="3">
    <source>
        <dbReference type="ARBA" id="ARBA00023125"/>
    </source>
</evidence>
<dbReference type="Proteomes" id="UP000186406">
    <property type="component" value="Unassembled WGS sequence"/>
</dbReference>
<evidence type="ECO:0000256" key="4">
    <source>
        <dbReference type="ARBA" id="ARBA00023163"/>
    </source>
</evidence>
<dbReference type="FunFam" id="1.10.10.10:FF:000001">
    <property type="entry name" value="LysR family transcriptional regulator"/>
    <property type="match status" value="1"/>
</dbReference>